<accession>A0ABV2XLR5</accession>
<proteinExistence type="predicted"/>
<evidence type="ECO:0000313" key="3">
    <source>
        <dbReference type="Proteomes" id="UP001550603"/>
    </source>
</evidence>
<name>A0ABV2XLR5_9ACTN</name>
<gene>
    <name evidence="2" type="ORF">ABZ568_00525</name>
</gene>
<feature type="transmembrane region" description="Helical" evidence="1">
    <location>
        <begin position="20"/>
        <end position="49"/>
    </location>
</feature>
<dbReference type="Proteomes" id="UP001550603">
    <property type="component" value="Unassembled WGS sequence"/>
</dbReference>
<keyword evidence="1" id="KW-0812">Transmembrane</keyword>
<evidence type="ECO:0000313" key="2">
    <source>
        <dbReference type="EMBL" id="MEU2264945.1"/>
    </source>
</evidence>
<sequence length="208" mass="22640">MGRSRGRRVRNRWYKHAKGWTAVATATGVIIGILTLAFTGVTTIFQAWVSSDQLQQSKEDARRAERAQASRITFWTDEDAEGVQRLHLKNGSVDPVSSVTLVFRVLETPGPAGISLPLGRYVGTFPGLAPCSELVIDKGKLTGKAPPDSELVAVGVEFTDTNGTEWLRTPTALGPPPTDHLWWAETFPGEREGELMWPPAVKPATSCS</sequence>
<reference evidence="2 3" key="1">
    <citation type="submission" date="2024-06" db="EMBL/GenBank/DDBJ databases">
        <title>The Natural Products Discovery Center: Release of the First 8490 Sequenced Strains for Exploring Actinobacteria Biosynthetic Diversity.</title>
        <authorList>
            <person name="Kalkreuter E."/>
            <person name="Kautsar S.A."/>
            <person name="Yang D."/>
            <person name="Bader C.D."/>
            <person name="Teijaro C.N."/>
            <person name="Fluegel L."/>
            <person name="Davis C.M."/>
            <person name="Simpson J.R."/>
            <person name="Lauterbach L."/>
            <person name="Steele A.D."/>
            <person name="Gui C."/>
            <person name="Meng S."/>
            <person name="Li G."/>
            <person name="Viehrig K."/>
            <person name="Ye F."/>
            <person name="Su P."/>
            <person name="Kiefer A.F."/>
            <person name="Nichols A."/>
            <person name="Cepeda A.J."/>
            <person name="Yan W."/>
            <person name="Fan B."/>
            <person name="Jiang Y."/>
            <person name="Adhikari A."/>
            <person name="Zheng C.-J."/>
            <person name="Schuster L."/>
            <person name="Cowan T.M."/>
            <person name="Smanski M.J."/>
            <person name="Chevrette M.G."/>
            <person name="De Carvalho L.P.S."/>
            <person name="Shen B."/>
        </authorList>
    </citation>
    <scope>NUCLEOTIDE SEQUENCE [LARGE SCALE GENOMIC DNA]</scope>
    <source>
        <strain evidence="2 3">NPDC019583</strain>
    </source>
</reference>
<comment type="caution">
    <text evidence="2">The sequence shown here is derived from an EMBL/GenBank/DDBJ whole genome shotgun (WGS) entry which is preliminary data.</text>
</comment>
<keyword evidence="1" id="KW-0472">Membrane</keyword>
<dbReference type="RefSeq" id="WP_359784284.1">
    <property type="nucleotide sequence ID" value="NZ_JBEYBN010000001.1"/>
</dbReference>
<keyword evidence="3" id="KW-1185">Reference proteome</keyword>
<keyword evidence="1" id="KW-1133">Transmembrane helix</keyword>
<organism evidence="2 3">
    <name type="scientific">Streptomyces olindensis</name>
    <dbReference type="NCBI Taxonomy" id="358823"/>
    <lineage>
        <taxon>Bacteria</taxon>
        <taxon>Bacillati</taxon>
        <taxon>Actinomycetota</taxon>
        <taxon>Actinomycetes</taxon>
        <taxon>Kitasatosporales</taxon>
        <taxon>Streptomycetaceae</taxon>
        <taxon>Streptomyces</taxon>
    </lineage>
</organism>
<evidence type="ECO:0000256" key="1">
    <source>
        <dbReference type="SAM" id="Phobius"/>
    </source>
</evidence>
<dbReference type="EMBL" id="JBEYBN010000001">
    <property type="protein sequence ID" value="MEU2264945.1"/>
    <property type="molecule type" value="Genomic_DNA"/>
</dbReference>
<protein>
    <submittedName>
        <fullName evidence="2">Uncharacterized protein</fullName>
    </submittedName>
</protein>